<feature type="transmembrane region" description="Helical" evidence="1">
    <location>
        <begin position="805"/>
        <end position="823"/>
    </location>
</feature>
<evidence type="ECO:0000313" key="4">
    <source>
        <dbReference type="EMBL" id="MFD1631188.1"/>
    </source>
</evidence>
<feature type="transmembrane region" description="Helical" evidence="1">
    <location>
        <begin position="651"/>
        <end position="675"/>
    </location>
</feature>
<dbReference type="Gene3D" id="3.10.620.30">
    <property type="match status" value="1"/>
</dbReference>
<keyword evidence="5" id="KW-1185">Reference proteome</keyword>
<dbReference type="Proteomes" id="UP001597118">
    <property type="component" value="Unassembled WGS sequence"/>
</dbReference>
<sequence>MKKHYIFLFIYFVFINFLFAVPKVEKATKPAWVLHPKEEGKNVSLKSVKEGYFYRLIDNQVNVETESDYAHFVLDIVSKVGVQQASNISVTFMPAYQKLTFHEMLVWRNGEVIDKLKTNEIKVIQSESDLSSFLYHGSYYAHIILDDIREGDRIEYAYTVQGRNPVFKGKYSQNLFFDDSVPIAQLYKRLIVGKDRVMQIRNFGQVPAVHKTVDNTYQYYEWKGVNIKAVELEDNIPGWKSIYSRVEVSEYKDWREIADWANALNLVKEIREGVLGEKIKFFKDKHPGYHKEGFIKEVIGFVQDEIRYMGVEIGVYSHKANSPEKVYKQRYGDCKDKSVLLASILRSGGIDAKVALVNSYRGSVLEESLVSPLLFDHMIVYINHKGRSYFIDPTISYQRGGLYKLYCPKYYKALILSDGQNKLTDIPQQPVELGKIKVEESFFVSPQGDTSSLVVRTVYSGNHANDMRYRIAYAGEDDMSKEFLTYYQKIYQGVEIAKPLKVRDNEYENILEIEESYDIKNLWTLQDNNKPHFYFNAGIISSYLTQLTGNRKLPLALSYPLDIEYNAYFHMWSPWNVKKANYEVKRDAYEFSYETKLNQNIVSISYRLKTLKDHIAVEKLDEYGKDRTEMDKTFGLELFYSAGGMSGGQSLLLWGKVILAWVAVVLAVLLAYLIYKKPSGYTISYKEYFTLQTQSLGWYGILFVLIILWSFIQFLGLLYNVFGEVDGLEYSEWEFVAVLTVLFNLIWILVNVVNIVLGVLVLTLLGSRRVETIKYANIWLLLNLACLLLFWVYKEWQEGQVSAELRVFVFLMLAIFMTIWYFFKTAESKDLIFRVPYPYPNRSWLNVPLKSASVEEDKGTDALPENE</sequence>
<dbReference type="SUPFAM" id="SSF54001">
    <property type="entry name" value="Cysteine proteinases"/>
    <property type="match status" value="1"/>
</dbReference>
<evidence type="ECO:0000313" key="5">
    <source>
        <dbReference type="Proteomes" id="UP001597118"/>
    </source>
</evidence>
<reference evidence="5" key="1">
    <citation type="journal article" date="2019" name="Int. J. Syst. Evol. Microbiol.">
        <title>The Global Catalogue of Microorganisms (GCM) 10K type strain sequencing project: providing services to taxonomists for standard genome sequencing and annotation.</title>
        <authorList>
            <consortium name="The Broad Institute Genomics Platform"/>
            <consortium name="The Broad Institute Genome Sequencing Center for Infectious Disease"/>
            <person name="Wu L."/>
            <person name="Ma J."/>
        </authorList>
    </citation>
    <scope>NUCLEOTIDE SEQUENCE [LARGE SCALE GENOMIC DNA]</scope>
    <source>
        <strain evidence="5">CCUG 53762</strain>
    </source>
</reference>
<keyword evidence="1" id="KW-0812">Transmembrane</keyword>
<name>A0ABW4IGG9_9SPHI</name>
<evidence type="ECO:0000259" key="2">
    <source>
        <dbReference type="Pfam" id="PF01841"/>
    </source>
</evidence>
<dbReference type="Pfam" id="PF01841">
    <property type="entry name" value="Transglut_core"/>
    <property type="match status" value="1"/>
</dbReference>
<dbReference type="InterPro" id="IPR002931">
    <property type="entry name" value="Transglutaminase-like"/>
</dbReference>
<dbReference type="InterPro" id="IPR024618">
    <property type="entry name" value="DUF3857"/>
</dbReference>
<feature type="domain" description="Transglutaminase-like" evidence="2">
    <location>
        <begin position="294"/>
        <end position="356"/>
    </location>
</feature>
<feature type="transmembrane region" description="Helical" evidence="1">
    <location>
        <begin position="696"/>
        <end position="715"/>
    </location>
</feature>
<feature type="transmembrane region" description="Helical" evidence="1">
    <location>
        <begin position="735"/>
        <end position="763"/>
    </location>
</feature>
<organism evidence="4 5">
    <name type="scientific">Pseudopedobacter beijingensis</name>
    <dbReference type="NCBI Taxonomy" id="1207056"/>
    <lineage>
        <taxon>Bacteria</taxon>
        <taxon>Pseudomonadati</taxon>
        <taxon>Bacteroidota</taxon>
        <taxon>Sphingobacteriia</taxon>
        <taxon>Sphingobacteriales</taxon>
        <taxon>Sphingobacteriaceae</taxon>
        <taxon>Pseudopedobacter</taxon>
    </lineage>
</organism>
<evidence type="ECO:0000259" key="3">
    <source>
        <dbReference type="Pfam" id="PF12969"/>
    </source>
</evidence>
<gene>
    <name evidence="4" type="ORF">ACFSAH_15030</name>
</gene>
<dbReference type="EMBL" id="JBHUDG010000043">
    <property type="protein sequence ID" value="MFD1631188.1"/>
    <property type="molecule type" value="Genomic_DNA"/>
</dbReference>
<dbReference type="Pfam" id="PF12969">
    <property type="entry name" value="DUF3857"/>
    <property type="match status" value="1"/>
</dbReference>
<feature type="transmembrane region" description="Helical" evidence="1">
    <location>
        <begin position="775"/>
        <end position="793"/>
    </location>
</feature>
<dbReference type="Gene3D" id="2.60.40.3140">
    <property type="match status" value="1"/>
</dbReference>
<accession>A0ABW4IGG9</accession>
<keyword evidence="1" id="KW-1133">Transmembrane helix</keyword>
<comment type="caution">
    <text evidence="4">The sequence shown here is derived from an EMBL/GenBank/DDBJ whole genome shotgun (WGS) entry which is preliminary data.</text>
</comment>
<feature type="domain" description="DUF3857" evidence="3">
    <location>
        <begin position="69"/>
        <end position="230"/>
    </location>
</feature>
<dbReference type="RefSeq" id="WP_379663557.1">
    <property type="nucleotide sequence ID" value="NZ_JBHUDG010000043.1"/>
</dbReference>
<keyword evidence="1" id="KW-0472">Membrane</keyword>
<proteinExistence type="predicted"/>
<evidence type="ECO:0000256" key="1">
    <source>
        <dbReference type="SAM" id="Phobius"/>
    </source>
</evidence>
<protein>
    <submittedName>
        <fullName evidence="4">DUF3857 domain-containing transglutaminase family protein</fullName>
    </submittedName>
</protein>
<dbReference type="InterPro" id="IPR038765">
    <property type="entry name" value="Papain-like_cys_pep_sf"/>
</dbReference>